<dbReference type="PROSITE" id="PS00718">
    <property type="entry name" value="SIGMA54_2"/>
    <property type="match status" value="1"/>
</dbReference>
<protein>
    <submittedName>
        <fullName evidence="12">RNA polymerase factor sigma-54</fullName>
    </submittedName>
</protein>
<dbReference type="InterPro" id="IPR000394">
    <property type="entry name" value="RNA_pol_sigma_54"/>
</dbReference>
<comment type="caution">
    <text evidence="12">The sequence shown here is derived from an EMBL/GenBank/DDBJ whole genome shotgun (WGS) entry which is preliminary data.</text>
</comment>
<accession>A0A9D1SCI9</accession>
<dbReference type="GO" id="GO:0006352">
    <property type="term" value="P:DNA-templated transcription initiation"/>
    <property type="evidence" value="ECO:0007669"/>
    <property type="project" value="InterPro"/>
</dbReference>
<keyword evidence="2" id="KW-0240">DNA-directed RNA polymerase</keyword>
<proteinExistence type="inferred from homology"/>
<dbReference type="Pfam" id="PF00309">
    <property type="entry name" value="Sigma54_AID"/>
    <property type="match status" value="1"/>
</dbReference>
<feature type="region of interest" description="Disordered" evidence="9">
    <location>
        <begin position="38"/>
        <end position="91"/>
    </location>
</feature>
<evidence type="ECO:0000256" key="3">
    <source>
        <dbReference type="ARBA" id="ARBA00022679"/>
    </source>
</evidence>
<dbReference type="PROSITE" id="PS50044">
    <property type="entry name" value="SIGMA54_3"/>
    <property type="match status" value="1"/>
</dbReference>
<evidence type="ECO:0000256" key="1">
    <source>
        <dbReference type="ARBA" id="ARBA00008798"/>
    </source>
</evidence>
<evidence type="ECO:0000313" key="12">
    <source>
        <dbReference type="EMBL" id="HIU55100.1"/>
    </source>
</evidence>
<dbReference type="AlphaFoldDB" id="A0A9D1SCI9"/>
<evidence type="ECO:0000313" key="13">
    <source>
        <dbReference type="Proteomes" id="UP000824112"/>
    </source>
</evidence>
<evidence type="ECO:0000259" key="10">
    <source>
        <dbReference type="Pfam" id="PF04552"/>
    </source>
</evidence>
<dbReference type="InterPro" id="IPR007046">
    <property type="entry name" value="RNA_pol_sigma_54_core-bd"/>
</dbReference>
<keyword evidence="6" id="KW-0731">Sigma factor</keyword>
<keyword evidence="4" id="KW-0548">Nucleotidyltransferase</keyword>
<dbReference type="Pfam" id="PF04552">
    <property type="entry name" value="Sigma54_DBD"/>
    <property type="match status" value="1"/>
</dbReference>
<evidence type="ECO:0000256" key="8">
    <source>
        <dbReference type="ARBA" id="ARBA00023163"/>
    </source>
</evidence>
<dbReference type="PRINTS" id="PR00045">
    <property type="entry name" value="SIGMA54FCT"/>
</dbReference>
<dbReference type="PIRSF" id="PIRSF000774">
    <property type="entry name" value="RpoN"/>
    <property type="match status" value="1"/>
</dbReference>
<dbReference type="Gene3D" id="1.10.10.60">
    <property type="entry name" value="Homeodomain-like"/>
    <property type="match status" value="1"/>
</dbReference>
<evidence type="ECO:0000256" key="6">
    <source>
        <dbReference type="ARBA" id="ARBA00023082"/>
    </source>
</evidence>
<comment type="similarity">
    <text evidence="1">Belongs to the sigma-54 factor family.</text>
</comment>
<dbReference type="NCBIfam" id="TIGR02395">
    <property type="entry name" value="rpoN_sigma"/>
    <property type="match status" value="1"/>
</dbReference>
<dbReference type="GO" id="GO:0000428">
    <property type="term" value="C:DNA-directed RNA polymerase complex"/>
    <property type="evidence" value="ECO:0007669"/>
    <property type="project" value="UniProtKB-KW"/>
</dbReference>
<keyword evidence="8" id="KW-0804">Transcription</keyword>
<reference evidence="12" key="1">
    <citation type="submission" date="2020-10" db="EMBL/GenBank/DDBJ databases">
        <authorList>
            <person name="Gilroy R."/>
        </authorList>
    </citation>
    <scope>NUCLEOTIDE SEQUENCE</scope>
    <source>
        <strain evidence="12">CHK158-818</strain>
    </source>
</reference>
<dbReference type="GO" id="GO:0016779">
    <property type="term" value="F:nucleotidyltransferase activity"/>
    <property type="evidence" value="ECO:0007669"/>
    <property type="project" value="UniProtKB-KW"/>
</dbReference>
<evidence type="ECO:0000256" key="4">
    <source>
        <dbReference type="ARBA" id="ARBA00022695"/>
    </source>
</evidence>
<sequence length="486" mass="56105">MLKQQLQQKLQQKLSPQQIQVIRLLELTTAEFEERVKQELVENPALEEGPSQPDEKDPVAENDTPENESEGNNDSEDLSLGDYYSEDDIPEYKLEEQRARAERREEIPFSGGSTFHDYLLKQLGERQLSEEQYKIAEYIVGNIDDDGYLRRDLNDISNDIVFQTSIDVPAEQLINYLQIIQEFDPPGVGARNLQECLTIQLKHRPANTQTILAGKIIQNYFEDFSKKHYDKIIRQLEITPEELKSAIQEIMTLNPKPGNQWEEEGHNSNIPIIPDFTVETQDGELYLSLNSGNIPQLKVSRNYTEMLEDYNHNTANQTREKRDALLFVKQKIESAQWFIDAIQQRQQTLLKTMQAIVELQREFFLTGDEMTLKPMILKDLAQKAGLDVSTVSRVSNSKYVQTNFGIFPLKFFFGELVQNSSGKEFSVREIKAMLQSFIDGEDKKNPLADDRLCELMQEQGVSIARRTVAKYREQLGYPVARLRKEI</sequence>
<dbReference type="EMBL" id="DVNA01000111">
    <property type="protein sequence ID" value="HIU55100.1"/>
    <property type="molecule type" value="Genomic_DNA"/>
</dbReference>
<keyword evidence="3" id="KW-0808">Transferase</keyword>
<reference evidence="12" key="2">
    <citation type="journal article" date="2021" name="PeerJ">
        <title>Extensive microbial diversity within the chicken gut microbiome revealed by metagenomics and culture.</title>
        <authorList>
            <person name="Gilroy R."/>
            <person name="Ravi A."/>
            <person name="Getino M."/>
            <person name="Pursley I."/>
            <person name="Horton D.L."/>
            <person name="Alikhan N.F."/>
            <person name="Baker D."/>
            <person name="Gharbi K."/>
            <person name="Hall N."/>
            <person name="Watson M."/>
            <person name="Adriaenssens E.M."/>
            <person name="Foster-Nyarko E."/>
            <person name="Jarju S."/>
            <person name="Secka A."/>
            <person name="Antonio M."/>
            <person name="Oren A."/>
            <person name="Chaudhuri R.R."/>
            <person name="La Ragione R."/>
            <person name="Hildebrand F."/>
            <person name="Pallen M.J."/>
        </authorList>
    </citation>
    <scope>NUCLEOTIDE SEQUENCE</scope>
    <source>
        <strain evidence="12">CHK158-818</strain>
    </source>
</reference>
<keyword evidence="7" id="KW-0238">DNA-binding</keyword>
<keyword evidence="5" id="KW-0805">Transcription regulation</keyword>
<dbReference type="InterPro" id="IPR007634">
    <property type="entry name" value="RNA_pol_sigma_54_DNA-bd"/>
</dbReference>
<dbReference type="PANTHER" id="PTHR32248:SF4">
    <property type="entry name" value="RNA POLYMERASE SIGMA-54 FACTOR"/>
    <property type="match status" value="1"/>
</dbReference>
<dbReference type="GO" id="GO:0003677">
    <property type="term" value="F:DNA binding"/>
    <property type="evidence" value="ECO:0007669"/>
    <property type="project" value="UniProtKB-KW"/>
</dbReference>
<gene>
    <name evidence="12" type="primary">rpoN</name>
    <name evidence="12" type="ORF">IAB03_04730</name>
</gene>
<dbReference type="Pfam" id="PF04963">
    <property type="entry name" value="Sigma54_CBD"/>
    <property type="match status" value="1"/>
</dbReference>
<dbReference type="GO" id="GO:0016987">
    <property type="term" value="F:sigma factor activity"/>
    <property type="evidence" value="ECO:0007669"/>
    <property type="project" value="UniProtKB-KW"/>
</dbReference>
<dbReference type="InterPro" id="IPR038709">
    <property type="entry name" value="RpoN_core-bd_sf"/>
</dbReference>
<feature type="domain" description="RNA polymerase sigma factor 54 core-binding" evidence="11">
    <location>
        <begin position="112"/>
        <end position="303"/>
    </location>
</feature>
<dbReference type="PANTHER" id="PTHR32248">
    <property type="entry name" value="RNA POLYMERASE SIGMA-54 FACTOR"/>
    <property type="match status" value="1"/>
</dbReference>
<dbReference type="GO" id="GO:0001216">
    <property type="term" value="F:DNA-binding transcription activator activity"/>
    <property type="evidence" value="ECO:0007669"/>
    <property type="project" value="InterPro"/>
</dbReference>
<evidence type="ECO:0000259" key="11">
    <source>
        <dbReference type="Pfam" id="PF04963"/>
    </source>
</evidence>
<evidence type="ECO:0000256" key="7">
    <source>
        <dbReference type="ARBA" id="ARBA00023125"/>
    </source>
</evidence>
<name>A0A9D1SCI9_9BACT</name>
<dbReference type="Proteomes" id="UP000824112">
    <property type="component" value="Unassembled WGS sequence"/>
</dbReference>
<feature type="domain" description="RNA polymerase sigma factor 54 DNA-binding" evidence="10">
    <location>
        <begin position="327"/>
        <end position="484"/>
    </location>
</feature>
<organism evidence="12 13">
    <name type="scientific">Candidatus Gallibacteroides avistercoris</name>
    <dbReference type="NCBI Taxonomy" id="2840833"/>
    <lineage>
        <taxon>Bacteria</taxon>
        <taxon>Pseudomonadati</taxon>
        <taxon>Bacteroidota</taxon>
        <taxon>Bacteroidia</taxon>
        <taxon>Bacteroidales</taxon>
        <taxon>Bacteroidaceae</taxon>
        <taxon>Bacteroidaceae incertae sedis</taxon>
        <taxon>Candidatus Gallibacteroides</taxon>
    </lineage>
</organism>
<dbReference type="Gene3D" id="1.10.10.1330">
    <property type="entry name" value="RNA polymerase sigma-54 factor, core-binding domain"/>
    <property type="match status" value="1"/>
</dbReference>
<evidence type="ECO:0000256" key="9">
    <source>
        <dbReference type="SAM" id="MobiDB-lite"/>
    </source>
</evidence>
<feature type="compositionally biased region" description="Acidic residues" evidence="9">
    <location>
        <begin position="63"/>
        <end position="89"/>
    </location>
</feature>
<evidence type="ECO:0000256" key="2">
    <source>
        <dbReference type="ARBA" id="ARBA00022478"/>
    </source>
</evidence>
<evidence type="ECO:0000256" key="5">
    <source>
        <dbReference type="ARBA" id="ARBA00023015"/>
    </source>
</evidence>